<keyword evidence="2" id="KW-1185">Reference proteome</keyword>
<name>A0A9J6FHU2_HAELO</name>
<reference evidence="1 2" key="1">
    <citation type="journal article" date="2020" name="Cell">
        <title>Large-Scale Comparative Analyses of Tick Genomes Elucidate Their Genetic Diversity and Vector Capacities.</title>
        <authorList>
            <consortium name="Tick Genome and Microbiome Consortium (TIGMIC)"/>
            <person name="Jia N."/>
            <person name="Wang J."/>
            <person name="Shi W."/>
            <person name="Du L."/>
            <person name="Sun Y."/>
            <person name="Zhan W."/>
            <person name="Jiang J.F."/>
            <person name="Wang Q."/>
            <person name="Zhang B."/>
            <person name="Ji P."/>
            <person name="Bell-Sakyi L."/>
            <person name="Cui X.M."/>
            <person name="Yuan T.T."/>
            <person name="Jiang B.G."/>
            <person name="Yang W.F."/>
            <person name="Lam T.T."/>
            <person name="Chang Q.C."/>
            <person name="Ding S.J."/>
            <person name="Wang X.J."/>
            <person name="Zhu J.G."/>
            <person name="Ruan X.D."/>
            <person name="Zhao L."/>
            <person name="Wei J.T."/>
            <person name="Ye R.Z."/>
            <person name="Que T.C."/>
            <person name="Du C.H."/>
            <person name="Zhou Y.H."/>
            <person name="Cheng J.X."/>
            <person name="Dai P.F."/>
            <person name="Guo W.B."/>
            <person name="Han X.H."/>
            <person name="Huang E.J."/>
            <person name="Li L.F."/>
            <person name="Wei W."/>
            <person name="Gao Y.C."/>
            <person name="Liu J.Z."/>
            <person name="Shao H.Z."/>
            <person name="Wang X."/>
            <person name="Wang C.C."/>
            <person name="Yang T.C."/>
            <person name="Huo Q.B."/>
            <person name="Li W."/>
            <person name="Chen H.Y."/>
            <person name="Chen S.E."/>
            <person name="Zhou L.G."/>
            <person name="Ni X.B."/>
            <person name="Tian J.H."/>
            <person name="Sheng Y."/>
            <person name="Liu T."/>
            <person name="Pan Y.S."/>
            <person name="Xia L.Y."/>
            <person name="Li J."/>
            <person name="Zhao F."/>
            <person name="Cao W.C."/>
        </authorList>
    </citation>
    <scope>NUCLEOTIDE SEQUENCE [LARGE SCALE GENOMIC DNA]</scope>
    <source>
        <strain evidence="1">HaeL-2018</strain>
    </source>
</reference>
<accession>A0A9J6FHU2</accession>
<dbReference type="EMBL" id="JABSTR010000001">
    <property type="protein sequence ID" value="KAH9361921.1"/>
    <property type="molecule type" value="Genomic_DNA"/>
</dbReference>
<dbReference type="AlphaFoldDB" id="A0A9J6FHU2"/>
<evidence type="ECO:0000313" key="2">
    <source>
        <dbReference type="Proteomes" id="UP000821853"/>
    </source>
</evidence>
<evidence type="ECO:0000313" key="1">
    <source>
        <dbReference type="EMBL" id="KAH9361921.1"/>
    </source>
</evidence>
<protein>
    <submittedName>
        <fullName evidence="1">Uncharacterized protein</fullName>
    </submittedName>
</protein>
<comment type="caution">
    <text evidence="1">The sequence shown here is derived from an EMBL/GenBank/DDBJ whole genome shotgun (WGS) entry which is preliminary data.</text>
</comment>
<sequence>MYSPLPSVRAMKRRQPAVISTASLNPGDRSAQPGYLGQVILERKRYSILNLALSRPALMHIHKPVARSRSPHFDQGVFTAWRAACAPRIATEGERGRPRLRQAGAKCAHERRWGARRACPAQVLACANERKAIKPNKRPAVCTPNPLRLAADTILRLSPPWAKTIEGKM</sequence>
<gene>
    <name evidence="1" type="ORF">HPB48_003670</name>
</gene>
<organism evidence="1 2">
    <name type="scientific">Haemaphysalis longicornis</name>
    <name type="common">Bush tick</name>
    <dbReference type="NCBI Taxonomy" id="44386"/>
    <lineage>
        <taxon>Eukaryota</taxon>
        <taxon>Metazoa</taxon>
        <taxon>Ecdysozoa</taxon>
        <taxon>Arthropoda</taxon>
        <taxon>Chelicerata</taxon>
        <taxon>Arachnida</taxon>
        <taxon>Acari</taxon>
        <taxon>Parasitiformes</taxon>
        <taxon>Ixodida</taxon>
        <taxon>Ixodoidea</taxon>
        <taxon>Ixodidae</taxon>
        <taxon>Haemaphysalinae</taxon>
        <taxon>Haemaphysalis</taxon>
    </lineage>
</organism>
<dbReference type="Proteomes" id="UP000821853">
    <property type="component" value="Chromosome 1"/>
</dbReference>
<dbReference type="VEuPathDB" id="VectorBase:HLOH_049626"/>
<proteinExistence type="predicted"/>